<dbReference type="Pfam" id="PF18928">
    <property type="entry name" value="DUF5677"/>
    <property type="match status" value="1"/>
</dbReference>
<protein>
    <submittedName>
        <fullName evidence="1">Uncharacterized protein</fullName>
    </submittedName>
</protein>
<evidence type="ECO:0000313" key="2">
    <source>
        <dbReference type="Proteomes" id="UP000500949"/>
    </source>
</evidence>
<reference evidence="1 2" key="1">
    <citation type="submission" date="2019-11" db="EMBL/GenBank/DDBJ databases">
        <title>Complete genome sequence of Bacteroides dorei DSM 17855.</title>
        <authorList>
            <person name="Russell J.T."/>
        </authorList>
    </citation>
    <scope>NUCLEOTIDE SEQUENCE [LARGE SCALE GENOMIC DNA]</scope>
    <source>
        <strain evidence="1 2">DSM 17855</strain>
    </source>
</reference>
<accession>A0A858XJZ8</accession>
<name>A0A858XJZ8_9BACT</name>
<dbReference type="Proteomes" id="UP000500949">
    <property type="component" value="Chromosome"/>
</dbReference>
<dbReference type="GeneID" id="93446142"/>
<proteinExistence type="predicted"/>
<dbReference type="AlphaFoldDB" id="A0A858XJZ8"/>
<dbReference type="InterPro" id="IPR043733">
    <property type="entry name" value="DUF5677"/>
</dbReference>
<gene>
    <name evidence="1" type="ORF">GKD17_05500</name>
</gene>
<organism evidence="1 2">
    <name type="scientific">Phocaeicola dorei</name>
    <dbReference type="NCBI Taxonomy" id="357276"/>
    <lineage>
        <taxon>Bacteria</taxon>
        <taxon>Pseudomonadati</taxon>
        <taxon>Bacteroidota</taxon>
        <taxon>Bacteroidia</taxon>
        <taxon>Bacteroidales</taxon>
        <taxon>Bacteroidaceae</taxon>
        <taxon>Phocaeicola</taxon>
    </lineage>
</organism>
<dbReference type="EMBL" id="CP046176">
    <property type="protein sequence ID" value="QJR75888.1"/>
    <property type="molecule type" value="Genomic_DNA"/>
</dbReference>
<evidence type="ECO:0000313" key="1">
    <source>
        <dbReference type="EMBL" id="QJR75888.1"/>
    </source>
</evidence>
<dbReference type="RefSeq" id="WP_007837375.1">
    <property type="nucleotide sequence ID" value="NZ_CP046176.1"/>
</dbReference>
<sequence length="275" mass="31839">MDSVKEEMYLKKEIEKICADAFQTVDNARQDWELQNNNIPEAFMIAQCIVQMICLKAKTILSMTEGVCLIKGTCRIIDFSSMLPLVRTMYELCFILRCFFVLPETREEMTILLAIWKIRGLACRQNMCDIPDKFLQKQKQEKEDITKLRNDVNTLLSNLDISTEVKNDIKKILEYNGDNLKGFVFVKENNRITRIDDIHFADGLKILPELQNTSSLYKWTSMHTHASFLGILQFGQAYTSTGKERIMRSIIASTYLICNTVLSDFKMLLNKKECP</sequence>